<keyword evidence="1" id="KW-0812">Transmembrane</keyword>
<keyword evidence="1" id="KW-0472">Membrane</keyword>
<accession>A0A0D7AWB8</accession>
<dbReference type="AlphaFoldDB" id="A0A0D7AWB8"/>
<gene>
    <name evidence="2" type="ORF">CYLTODRAFT_459748</name>
</gene>
<sequence length="262" mass="28285">MFDPAQFFLHYQAAIIIVLLSINLAGYLLRVTVQNIVTIVDGLYLIEHAAIIAYNVLLHSRLPVNAWNRNAEALEPPSASTVTTLLAFLAFLCSTFNGVGLRAVLLTVLLAAALQNHPIIRVHIQSVSITASLYQLLVGPFLMAQPAHIQEAEAMANRPLGLLWTLSSLAGLTMFLHISHTVHPNYHLPVLFFGLPARTPGRMISVLCQGAWVTLAVFCLGLGMGLLPGVVISMFEAFADSLAWSVSCIAYGPSTGSCARNN</sequence>
<feature type="transmembrane region" description="Helical" evidence="1">
    <location>
        <begin position="36"/>
        <end position="57"/>
    </location>
</feature>
<protein>
    <submittedName>
        <fullName evidence="2">Uncharacterized protein</fullName>
    </submittedName>
</protein>
<proteinExistence type="predicted"/>
<organism evidence="2 3">
    <name type="scientific">Cylindrobasidium torrendii FP15055 ss-10</name>
    <dbReference type="NCBI Taxonomy" id="1314674"/>
    <lineage>
        <taxon>Eukaryota</taxon>
        <taxon>Fungi</taxon>
        <taxon>Dikarya</taxon>
        <taxon>Basidiomycota</taxon>
        <taxon>Agaricomycotina</taxon>
        <taxon>Agaricomycetes</taxon>
        <taxon>Agaricomycetidae</taxon>
        <taxon>Agaricales</taxon>
        <taxon>Marasmiineae</taxon>
        <taxon>Physalacriaceae</taxon>
        <taxon>Cylindrobasidium</taxon>
    </lineage>
</organism>
<feature type="transmembrane region" description="Helical" evidence="1">
    <location>
        <begin position="6"/>
        <end position="29"/>
    </location>
</feature>
<feature type="transmembrane region" description="Helical" evidence="1">
    <location>
        <begin position="203"/>
        <end position="227"/>
    </location>
</feature>
<reference evidence="2 3" key="1">
    <citation type="journal article" date="2015" name="Fungal Genet. Biol.">
        <title>Evolution of novel wood decay mechanisms in Agaricales revealed by the genome sequences of Fistulina hepatica and Cylindrobasidium torrendii.</title>
        <authorList>
            <person name="Floudas D."/>
            <person name="Held B.W."/>
            <person name="Riley R."/>
            <person name="Nagy L.G."/>
            <person name="Koehler G."/>
            <person name="Ransdell A.S."/>
            <person name="Younus H."/>
            <person name="Chow J."/>
            <person name="Chiniquy J."/>
            <person name="Lipzen A."/>
            <person name="Tritt A."/>
            <person name="Sun H."/>
            <person name="Haridas S."/>
            <person name="LaButti K."/>
            <person name="Ohm R.A."/>
            <person name="Kues U."/>
            <person name="Blanchette R.A."/>
            <person name="Grigoriev I.V."/>
            <person name="Minto R.E."/>
            <person name="Hibbett D.S."/>
        </authorList>
    </citation>
    <scope>NUCLEOTIDE SEQUENCE [LARGE SCALE GENOMIC DNA]</scope>
    <source>
        <strain evidence="2 3">FP15055 ss-10</strain>
    </source>
</reference>
<feature type="transmembrane region" description="Helical" evidence="1">
    <location>
        <begin position="162"/>
        <end position="183"/>
    </location>
</feature>
<keyword evidence="3" id="KW-1185">Reference proteome</keyword>
<name>A0A0D7AWB8_9AGAR</name>
<dbReference type="Proteomes" id="UP000054007">
    <property type="component" value="Unassembled WGS sequence"/>
</dbReference>
<evidence type="ECO:0000313" key="3">
    <source>
        <dbReference type="Proteomes" id="UP000054007"/>
    </source>
</evidence>
<evidence type="ECO:0000313" key="2">
    <source>
        <dbReference type="EMBL" id="KIY61581.1"/>
    </source>
</evidence>
<keyword evidence="1" id="KW-1133">Transmembrane helix</keyword>
<feature type="transmembrane region" description="Helical" evidence="1">
    <location>
        <begin position="85"/>
        <end position="114"/>
    </location>
</feature>
<dbReference type="EMBL" id="KN880912">
    <property type="protein sequence ID" value="KIY61581.1"/>
    <property type="molecule type" value="Genomic_DNA"/>
</dbReference>
<evidence type="ECO:0000256" key="1">
    <source>
        <dbReference type="SAM" id="Phobius"/>
    </source>
</evidence>